<dbReference type="Proteomes" id="UP000269199">
    <property type="component" value="Chromosome"/>
</dbReference>
<sequence length="147" mass="15512">MKLKQIIIVGALSVSTAPLVYAKEIASEPLPQFTMTDAEALFENDTKSMQLAALSPQEMKETEGAWVNFAVGGAIGFGSYALANYVTNRPITWQGSLYSIGTGALTGGMGGALIRASGGGLAGQIAWRPNILASNFGASQYSRYRGW</sequence>
<reference evidence="2 3" key="1">
    <citation type="submission" date="2017-11" db="EMBL/GenBank/DDBJ databases">
        <title>Complete genome sequence of Herbaspirillum rubrisubalbicans DSM 11543.</title>
        <authorList>
            <person name="Chen M."/>
            <person name="An Q."/>
        </authorList>
    </citation>
    <scope>NUCLEOTIDE SEQUENCE [LARGE SCALE GENOMIC DNA]</scope>
    <source>
        <strain evidence="2 3">DSM 11543</strain>
    </source>
</reference>
<evidence type="ECO:0000256" key="1">
    <source>
        <dbReference type="SAM" id="SignalP"/>
    </source>
</evidence>
<dbReference type="EMBL" id="CP024996">
    <property type="protein sequence ID" value="AYR25663.1"/>
    <property type="molecule type" value="Genomic_DNA"/>
</dbReference>
<gene>
    <name evidence="2" type="ORF">RC54_18375</name>
</gene>
<protein>
    <recommendedName>
        <fullName evidence="4">Integral membrane protein</fullName>
    </recommendedName>
</protein>
<feature type="chain" id="PRO_5042228478" description="Integral membrane protein" evidence="1">
    <location>
        <begin position="23"/>
        <end position="147"/>
    </location>
</feature>
<dbReference type="AlphaFoldDB" id="A0AAD0U945"/>
<accession>A0AAD0U945</accession>
<evidence type="ECO:0000313" key="3">
    <source>
        <dbReference type="Proteomes" id="UP000269199"/>
    </source>
</evidence>
<name>A0AAD0U945_9BURK</name>
<proteinExistence type="predicted"/>
<keyword evidence="1" id="KW-0732">Signal</keyword>
<organism evidence="2 3">
    <name type="scientific">Herbaspirillum rubrisubalbicans</name>
    <dbReference type="NCBI Taxonomy" id="80842"/>
    <lineage>
        <taxon>Bacteria</taxon>
        <taxon>Pseudomonadati</taxon>
        <taxon>Pseudomonadota</taxon>
        <taxon>Betaproteobacteria</taxon>
        <taxon>Burkholderiales</taxon>
        <taxon>Oxalobacteraceae</taxon>
        <taxon>Herbaspirillum</taxon>
    </lineage>
</organism>
<evidence type="ECO:0008006" key="4">
    <source>
        <dbReference type="Google" id="ProtNLM"/>
    </source>
</evidence>
<feature type="signal peptide" evidence="1">
    <location>
        <begin position="1"/>
        <end position="22"/>
    </location>
</feature>
<dbReference type="RefSeq" id="WP_061790352.1">
    <property type="nucleotide sequence ID" value="NZ_CP024996.1"/>
</dbReference>
<evidence type="ECO:0000313" key="2">
    <source>
        <dbReference type="EMBL" id="AYR25663.1"/>
    </source>
</evidence>